<feature type="compositionally biased region" description="Basic and acidic residues" evidence="1">
    <location>
        <begin position="347"/>
        <end position="356"/>
    </location>
</feature>
<feature type="region of interest" description="Disordered" evidence="1">
    <location>
        <begin position="42"/>
        <end position="86"/>
    </location>
</feature>
<evidence type="ECO:0000256" key="1">
    <source>
        <dbReference type="SAM" id="MobiDB-lite"/>
    </source>
</evidence>
<feature type="region of interest" description="Disordered" evidence="1">
    <location>
        <begin position="572"/>
        <end position="610"/>
    </location>
</feature>
<feature type="region of interest" description="Disordered" evidence="1">
    <location>
        <begin position="1"/>
        <end position="21"/>
    </location>
</feature>
<dbReference type="AlphaFoldDB" id="A0A7K3MDM5"/>
<feature type="domain" description="DUF222" evidence="2">
    <location>
        <begin position="180"/>
        <end position="494"/>
    </location>
</feature>
<organism evidence="3 4">
    <name type="scientific">Phytoactinopolyspora mesophila</name>
    <dbReference type="NCBI Taxonomy" id="2650750"/>
    <lineage>
        <taxon>Bacteria</taxon>
        <taxon>Bacillati</taxon>
        <taxon>Actinomycetota</taxon>
        <taxon>Actinomycetes</taxon>
        <taxon>Jiangellales</taxon>
        <taxon>Jiangellaceae</taxon>
        <taxon>Phytoactinopolyspora</taxon>
    </lineage>
</organism>
<protein>
    <submittedName>
        <fullName evidence="3">DUF222 domain-containing protein</fullName>
    </submittedName>
</protein>
<dbReference type="InterPro" id="IPR003615">
    <property type="entry name" value="HNH_nuc"/>
</dbReference>
<dbReference type="RefSeq" id="WP_162453213.1">
    <property type="nucleotide sequence ID" value="NZ_WLZY01000012.1"/>
</dbReference>
<keyword evidence="4" id="KW-1185">Reference proteome</keyword>
<dbReference type="Pfam" id="PF02720">
    <property type="entry name" value="DUF222"/>
    <property type="match status" value="1"/>
</dbReference>
<feature type="region of interest" description="Disordered" evidence="1">
    <location>
        <begin position="315"/>
        <end position="377"/>
    </location>
</feature>
<reference evidence="3 4" key="1">
    <citation type="submission" date="2019-11" db="EMBL/GenBank/DDBJ databases">
        <authorList>
            <person name="Li X.-J."/>
            <person name="Feng X.-M."/>
        </authorList>
    </citation>
    <scope>NUCLEOTIDE SEQUENCE [LARGE SCALE GENOMIC DNA]</scope>
    <source>
        <strain evidence="3 4">XMNu-373</strain>
    </source>
</reference>
<comment type="caution">
    <text evidence="3">The sequence shown here is derived from an EMBL/GenBank/DDBJ whole genome shotgun (WGS) entry which is preliminary data.</text>
</comment>
<sequence>MSQSHEDAAVRVNTPGQAARAVADDVDAAWVRLIESEFAGDAECGAEGVSEPERPWTDPEDSLGACPSDPDATAAPGVRAGQFGLGPEADSSRFATMVPGTSLAMALEAFPLSQLDVHEVADAVAAWERIVAWARAKQAEAAAELTRRPEIRPDNPHGFGALHPVPVAAGALCAVRPWTKPQAEKLVDHAVTLVEECPNVHAALAQGRLDESKARILTRTLNKCGPGVAALIEKAVLPFVHGWTDVKLSRVVNELLHELDAAGAKHRHREARSRRDVWVEPADEGMAWLVAYLPAEEAAAVLAALNAVADARDGTDGHGAGGASADGDGARGEGAGGEGAGGEDPDIGARAEDPAASRDAAAPAAGSKQGSRTRAQRRADALASFGWSSLATGHLGGHECAECGAATGTRLATMHGRPVSVNITIPMTALLGLSEHPAHLDGYGPIDADAARALAAAGFWRWVGTAPAGGHAIDYGTTRYSPPQELVDFVLLRDRECMAPGCHRPAMRCEIDHRRPWPYGPTSACNCSALCKPCHMQKHRAGWHVKDLGNGRQQWTSPTGHTSVVQIPRIAPDAADTPSRNGSDTQRHGVHDPPGSPQPSGTTPPDTPPF</sequence>
<proteinExistence type="predicted"/>
<dbReference type="Proteomes" id="UP000460435">
    <property type="component" value="Unassembled WGS sequence"/>
</dbReference>
<evidence type="ECO:0000313" key="4">
    <source>
        <dbReference type="Proteomes" id="UP000460435"/>
    </source>
</evidence>
<evidence type="ECO:0000313" key="3">
    <source>
        <dbReference type="EMBL" id="NDL60508.1"/>
    </source>
</evidence>
<dbReference type="EMBL" id="WLZY01000012">
    <property type="protein sequence ID" value="NDL60508.1"/>
    <property type="molecule type" value="Genomic_DNA"/>
</dbReference>
<gene>
    <name evidence="3" type="ORF">F7O44_25855</name>
</gene>
<evidence type="ECO:0000259" key="2">
    <source>
        <dbReference type="Pfam" id="PF02720"/>
    </source>
</evidence>
<name>A0A7K3MDM5_9ACTN</name>
<dbReference type="CDD" id="cd00085">
    <property type="entry name" value="HNHc"/>
    <property type="match status" value="1"/>
</dbReference>
<accession>A0A7K3MDM5</accession>
<dbReference type="InterPro" id="IPR003870">
    <property type="entry name" value="DUF222"/>
</dbReference>